<dbReference type="HAMAP" id="MF_01662">
    <property type="entry name" value="L_fucose_rotase"/>
    <property type="match status" value="1"/>
</dbReference>
<dbReference type="SUPFAM" id="SSF102546">
    <property type="entry name" value="RbsD-like"/>
    <property type="match status" value="1"/>
</dbReference>
<dbReference type="PANTHER" id="PTHR31690:SF4">
    <property type="entry name" value="FUCOSE MUTAROTASE"/>
    <property type="match status" value="1"/>
</dbReference>
<dbReference type="GO" id="GO:0005737">
    <property type="term" value="C:cytoplasm"/>
    <property type="evidence" value="ECO:0007669"/>
    <property type="project" value="UniProtKB-SubCell"/>
</dbReference>
<dbReference type="Pfam" id="PF05025">
    <property type="entry name" value="RbsD_FucU"/>
    <property type="match status" value="1"/>
</dbReference>
<evidence type="ECO:0000313" key="9">
    <source>
        <dbReference type="Proteomes" id="UP000254817"/>
    </source>
</evidence>
<dbReference type="InterPro" id="IPR050443">
    <property type="entry name" value="RbsD/FucU_mutarotase"/>
</dbReference>
<dbReference type="InterPro" id="IPR023751">
    <property type="entry name" value="L-fucose_mutarotase"/>
</dbReference>
<evidence type="ECO:0000313" key="8">
    <source>
        <dbReference type="EMBL" id="STG49772.1"/>
    </source>
</evidence>
<organism evidence="8 9">
    <name type="scientific">Escherichia coli</name>
    <dbReference type="NCBI Taxonomy" id="562"/>
    <lineage>
        <taxon>Bacteria</taxon>
        <taxon>Pseudomonadati</taxon>
        <taxon>Pseudomonadota</taxon>
        <taxon>Gammaproteobacteria</taxon>
        <taxon>Enterobacterales</taxon>
        <taxon>Enterobacteriaceae</taxon>
        <taxon>Escherichia</taxon>
    </lineage>
</organism>
<dbReference type="EC" id="5.1.3.29" evidence="7"/>
<dbReference type="InterPro" id="IPR023750">
    <property type="entry name" value="RbsD-like_sf"/>
</dbReference>
<keyword evidence="5 7" id="KW-0119">Carbohydrate metabolism</keyword>
<sequence>MLKTISPLISPELLKVLAEMGHGDEIIFSDAHFPAHSMGPQVIRADGLLVSDLLQAIIPLFELDSYAPPLVMMAAVEGDTLDPEVERRYRNALSLQAPCPDIIRINRFAFYERAQKAFAIVITGERAKYGNILLKKGNTVISYRYARMTRAVIE</sequence>
<dbReference type="AlphaFoldDB" id="A0A376MH43"/>
<comment type="subcellular location">
    <subcellularLocation>
        <location evidence="7">Cytoplasm</location>
    </subcellularLocation>
</comment>
<dbReference type="EMBL" id="UGAW01000001">
    <property type="protein sequence ID" value="STG49772.1"/>
    <property type="molecule type" value="Genomic_DNA"/>
</dbReference>
<dbReference type="NCBIfam" id="NF011949">
    <property type="entry name" value="PRK15420.1"/>
    <property type="match status" value="1"/>
</dbReference>
<evidence type="ECO:0000256" key="6">
    <source>
        <dbReference type="ARBA" id="ARBA00036324"/>
    </source>
</evidence>
<protein>
    <recommendedName>
        <fullName evidence="7">L-fucose mutarotase</fullName>
        <ecNumber evidence="7">5.1.3.29</ecNumber>
    </recommendedName>
    <alternativeName>
        <fullName evidence="7">Fucose 1-epimerase</fullName>
    </alternativeName>
    <alternativeName>
        <fullName evidence="7">Type-2 mutarotase</fullName>
    </alternativeName>
</protein>
<comment type="catalytic activity">
    <reaction evidence="6 7">
        <text>alpha-L-fucose = beta-L-fucose</text>
        <dbReference type="Rhea" id="RHEA:25580"/>
        <dbReference type="ChEBI" id="CHEBI:42548"/>
        <dbReference type="ChEBI" id="CHEBI:42589"/>
        <dbReference type="EC" id="5.1.3.29"/>
    </reaction>
</comment>
<feature type="binding site" evidence="7">
    <location>
        <begin position="129"/>
        <end position="131"/>
    </location>
    <ligand>
        <name>substrate</name>
    </ligand>
</feature>
<evidence type="ECO:0000256" key="5">
    <source>
        <dbReference type="ARBA" id="ARBA00023277"/>
    </source>
</evidence>
<evidence type="ECO:0000256" key="4">
    <source>
        <dbReference type="ARBA" id="ARBA00023253"/>
    </source>
</evidence>
<feature type="active site" description="Proton donor" evidence="7">
    <location>
        <position position="22"/>
    </location>
</feature>
<proteinExistence type="inferred from homology"/>
<comment type="catalytic activity">
    <reaction evidence="1">
        <text>beta-D-ribopyranose = beta-D-ribofuranose</text>
        <dbReference type="Rhea" id="RHEA:25432"/>
        <dbReference type="ChEBI" id="CHEBI:27476"/>
        <dbReference type="ChEBI" id="CHEBI:47002"/>
        <dbReference type="EC" id="5.4.99.62"/>
    </reaction>
</comment>
<dbReference type="PANTHER" id="PTHR31690">
    <property type="entry name" value="FUCOSE MUTAROTASE"/>
    <property type="match status" value="1"/>
</dbReference>
<feature type="binding site" evidence="7">
    <location>
        <position position="30"/>
    </location>
    <ligand>
        <name>substrate</name>
    </ligand>
</feature>
<keyword evidence="2 7" id="KW-0963">Cytoplasm</keyword>
<accession>A0A376MH43</accession>
<dbReference type="GO" id="GO:0042354">
    <property type="term" value="P:L-fucose metabolic process"/>
    <property type="evidence" value="ECO:0007669"/>
    <property type="project" value="UniProtKB-UniRule"/>
</dbReference>
<evidence type="ECO:0000256" key="2">
    <source>
        <dbReference type="ARBA" id="ARBA00022490"/>
    </source>
</evidence>
<evidence type="ECO:0000256" key="3">
    <source>
        <dbReference type="ARBA" id="ARBA00023235"/>
    </source>
</evidence>
<comment type="similarity">
    <text evidence="7">Belongs to the RbsD / FucU family. FucU mutarotase subfamily.</text>
</comment>
<evidence type="ECO:0000256" key="1">
    <source>
        <dbReference type="ARBA" id="ARBA00000223"/>
    </source>
</evidence>
<gene>
    <name evidence="7 8" type="primary">fucU</name>
    <name evidence="8" type="ORF">NCTC11112_00154</name>
</gene>
<dbReference type="FunFam" id="3.40.1650.10:FF:000001">
    <property type="entry name" value="L-fucose mutarotase"/>
    <property type="match status" value="1"/>
</dbReference>
<dbReference type="Gene3D" id="3.40.1650.10">
    <property type="entry name" value="RbsD-like domain"/>
    <property type="match status" value="1"/>
</dbReference>
<name>A0A376MH43_ECOLX</name>
<feature type="binding site" evidence="7">
    <location>
        <position position="107"/>
    </location>
    <ligand>
        <name>substrate</name>
    </ligand>
</feature>
<comment type="pathway">
    <text evidence="7">Carbohydrate metabolism; L-fucose metabolism.</text>
</comment>
<comment type="subunit">
    <text evidence="7">Homodecamer.</text>
</comment>
<dbReference type="InterPro" id="IPR007721">
    <property type="entry name" value="RbsD_FucU"/>
</dbReference>
<evidence type="ECO:0000256" key="7">
    <source>
        <dbReference type="HAMAP-Rule" id="MF_01662"/>
    </source>
</evidence>
<dbReference type="GO" id="GO:0062193">
    <property type="term" value="F:D-ribose pyranase activity"/>
    <property type="evidence" value="ECO:0007669"/>
    <property type="project" value="UniProtKB-EC"/>
</dbReference>
<dbReference type="Proteomes" id="UP000254817">
    <property type="component" value="Unassembled WGS sequence"/>
</dbReference>
<keyword evidence="4 7" id="KW-0294">Fucose metabolism</keyword>
<dbReference type="UniPathway" id="UPA00956"/>
<dbReference type="GO" id="GO:0036373">
    <property type="term" value="F:L-fucose mutarotase activity"/>
    <property type="evidence" value="ECO:0007669"/>
    <property type="project" value="UniProtKB-EC"/>
</dbReference>
<dbReference type="GO" id="GO:0042806">
    <property type="term" value="F:fucose binding"/>
    <property type="evidence" value="ECO:0007669"/>
    <property type="project" value="InterPro"/>
</dbReference>
<keyword evidence="3 7" id="KW-0413">Isomerase</keyword>
<reference evidence="8 9" key="1">
    <citation type="submission" date="2018-06" db="EMBL/GenBank/DDBJ databases">
        <authorList>
            <consortium name="Pathogen Informatics"/>
            <person name="Doyle S."/>
        </authorList>
    </citation>
    <scope>NUCLEOTIDE SEQUENCE [LARGE SCALE GENOMIC DNA]</scope>
    <source>
        <strain evidence="8 9">NCTC11112</strain>
    </source>
</reference>
<comment type="function">
    <text evidence="7">Involved in the anomeric conversion of L-fucose.</text>
</comment>